<evidence type="ECO:0000259" key="2">
    <source>
        <dbReference type="Pfam" id="PF13786"/>
    </source>
</evidence>
<sequence length="455" mass="52261">MNRKEEYLQLMDELNQAPPELAYTVQRAQARLRTHKRLRRFLGVPVGSALAFFLSFTLLVNLLPTFAYACGRVPVLRELAKAVAWSASLSAAVEHEYVQPIEQEQTENNVTARVEYVIVDQKQLIIFYSLDSGLYEHLEIMPELRSLGGESMDGFSLMYGNYGVPNGELNYLTADFADSMPDGVQLTMQVADYSHEVDYEEPEESGILTQPEHEEMEYVAEFTFSLHFDSYYTAQGERITVDQDFRVDGQTLTLQEAEIYPTHIRLNFTDDPENTAWLKDLEFYLENEKGQRFEPVSNGVTATGTADSPMMDSFRVESSFFANSEHLTLHITGAKWLDKEREKVELNLRECTAEFLPQGVEFIRSEEMKNGWILTFRAPKQKESAFYQLWSQTFYDAQGRSYDIRSWSTGIDPEGGEDTFSQEIPLVDCTEDFVWLEPAFTRMETFAQPVTVEIR</sequence>
<evidence type="ECO:0000313" key="4">
    <source>
        <dbReference type="EMBL" id="QNL45557.1"/>
    </source>
</evidence>
<dbReference type="AlphaFoldDB" id="A0A7G9B7M6"/>
<organism evidence="4 5">
    <name type="scientific">Oscillibacter hominis</name>
    <dbReference type="NCBI Taxonomy" id="2763056"/>
    <lineage>
        <taxon>Bacteria</taxon>
        <taxon>Bacillati</taxon>
        <taxon>Bacillota</taxon>
        <taxon>Clostridia</taxon>
        <taxon>Eubacteriales</taxon>
        <taxon>Oscillospiraceae</taxon>
        <taxon>Oscillibacter</taxon>
    </lineage>
</organism>
<feature type="domain" description="DUF4179" evidence="2">
    <location>
        <begin position="44"/>
        <end position="131"/>
    </location>
</feature>
<feature type="domain" description="DUF5643" evidence="3">
    <location>
        <begin position="238"/>
        <end position="345"/>
    </location>
</feature>
<accession>A0A7G9B7M6</accession>
<dbReference type="RefSeq" id="WP_187333985.1">
    <property type="nucleotide sequence ID" value="NZ_CP060490.1"/>
</dbReference>
<name>A0A7G9B7M6_9FIRM</name>
<protein>
    <submittedName>
        <fullName evidence="4">DUF4179 domain-containing protein</fullName>
    </submittedName>
</protein>
<proteinExistence type="predicted"/>
<dbReference type="InterPro" id="IPR025436">
    <property type="entry name" value="DUF4179"/>
</dbReference>
<dbReference type="Pfam" id="PF18705">
    <property type="entry name" value="DUF5643"/>
    <property type="match status" value="1"/>
</dbReference>
<evidence type="ECO:0000259" key="3">
    <source>
        <dbReference type="Pfam" id="PF18705"/>
    </source>
</evidence>
<dbReference type="InterPro" id="IPR040680">
    <property type="entry name" value="DUF5643"/>
</dbReference>
<dbReference type="EMBL" id="CP060490">
    <property type="protein sequence ID" value="QNL45557.1"/>
    <property type="molecule type" value="Genomic_DNA"/>
</dbReference>
<dbReference type="Gene3D" id="2.60.40.1630">
    <property type="entry name" value="bacillus anthracis domain"/>
    <property type="match status" value="1"/>
</dbReference>
<evidence type="ECO:0000313" key="5">
    <source>
        <dbReference type="Proteomes" id="UP000515960"/>
    </source>
</evidence>
<keyword evidence="1" id="KW-1133">Transmembrane helix</keyword>
<reference evidence="4 5" key="1">
    <citation type="submission" date="2020-08" db="EMBL/GenBank/DDBJ databases">
        <authorList>
            <person name="Liu C."/>
            <person name="Sun Q."/>
        </authorList>
    </citation>
    <scope>NUCLEOTIDE SEQUENCE [LARGE SCALE GENOMIC DNA]</scope>
    <source>
        <strain evidence="4 5">NSJ-62</strain>
    </source>
</reference>
<dbReference type="Proteomes" id="UP000515960">
    <property type="component" value="Chromosome"/>
</dbReference>
<dbReference type="Pfam" id="PF13786">
    <property type="entry name" value="DUF4179"/>
    <property type="match status" value="1"/>
</dbReference>
<keyword evidence="1" id="KW-0812">Transmembrane</keyword>
<feature type="transmembrane region" description="Helical" evidence="1">
    <location>
        <begin position="41"/>
        <end position="63"/>
    </location>
</feature>
<evidence type="ECO:0000256" key="1">
    <source>
        <dbReference type="SAM" id="Phobius"/>
    </source>
</evidence>
<gene>
    <name evidence="4" type="ORF">H8790_06035</name>
</gene>
<keyword evidence="5" id="KW-1185">Reference proteome</keyword>
<dbReference type="KEGG" id="ohi:H8790_06035"/>
<keyword evidence="1" id="KW-0472">Membrane</keyword>